<gene>
    <name evidence="1" type="ORF">LCGC14_1334020</name>
</gene>
<accession>A0A0F9L1P8</accession>
<name>A0A0F9L1P8_9ZZZZ</name>
<sequence>MQHRKPLSQRRKPHSFSTTEGLWKEVAQAAAREHVSQSTIISRALLQYFATKVTRSSWDTDEESSWYDAKKFYTYSEDKKGHSIQIRLWVPKNLAGQVGRVVNSGQIPEYKSPQDFYRDSLFHRAHDVAEWLDDGELRTEVGMAILLAEEDAINQTKRDAEALIEATRTNLQEAWDKGEYEWLEEHVNGRIEKASNVPEQFRADYMDLLKGYKKRLREVAKGKIRNIRKRADTAN</sequence>
<dbReference type="EMBL" id="LAZR01008093">
    <property type="protein sequence ID" value="KKM81011.1"/>
    <property type="molecule type" value="Genomic_DNA"/>
</dbReference>
<evidence type="ECO:0000313" key="1">
    <source>
        <dbReference type="EMBL" id="KKM81011.1"/>
    </source>
</evidence>
<dbReference type="AlphaFoldDB" id="A0A0F9L1P8"/>
<reference evidence="1" key="1">
    <citation type="journal article" date="2015" name="Nature">
        <title>Complex archaea that bridge the gap between prokaryotes and eukaryotes.</title>
        <authorList>
            <person name="Spang A."/>
            <person name="Saw J.H."/>
            <person name="Jorgensen S.L."/>
            <person name="Zaremba-Niedzwiedzka K."/>
            <person name="Martijn J."/>
            <person name="Lind A.E."/>
            <person name="van Eijk R."/>
            <person name="Schleper C."/>
            <person name="Guy L."/>
            <person name="Ettema T.J."/>
        </authorList>
    </citation>
    <scope>NUCLEOTIDE SEQUENCE</scope>
</reference>
<proteinExistence type="predicted"/>
<protein>
    <submittedName>
        <fullName evidence="1">Uncharacterized protein</fullName>
    </submittedName>
</protein>
<organism evidence="1">
    <name type="scientific">marine sediment metagenome</name>
    <dbReference type="NCBI Taxonomy" id="412755"/>
    <lineage>
        <taxon>unclassified sequences</taxon>
        <taxon>metagenomes</taxon>
        <taxon>ecological metagenomes</taxon>
    </lineage>
</organism>
<comment type="caution">
    <text evidence="1">The sequence shown here is derived from an EMBL/GenBank/DDBJ whole genome shotgun (WGS) entry which is preliminary data.</text>
</comment>